<gene>
    <name evidence="2" type="ORF">AEA09_18705</name>
</gene>
<evidence type="ECO:0000313" key="2">
    <source>
        <dbReference type="EMBL" id="KOS66252.1"/>
    </source>
</evidence>
<keyword evidence="1" id="KW-0175">Coiled coil</keyword>
<protein>
    <submittedName>
        <fullName evidence="2">DNA primase</fullName>
    </submittedName>
</protein>
<evidence type="ECO:0000313" key="3">
    <source>
        <dbReference type="Proteomes" id="UP000050668"/>
    </source>
</evidence>
<dbReference type="EMBL" id="LGRV01000008">
    <property type="protein sequence ID" value="KOS66252.1"/>
    <property type="molecule type" value="Genomic_DNA"/>
</dbReference>
<dbReference type="RefSeq" id="WP_053585480.1">
    <property type="nucleotide sequence ID" value="NZ_LGRV01000008.1"/>
</dbReference>
<accession>A0ABR5JWC0</accession>
<name>A0ABR5JWC0_9BACI</name>
<keyword evidence="3" id="KW-1185">Reference proteome</keyword>
<reference evidence="3" key="1">
    <citation type="submission" date="2015-07" db="EMBL/GenBank/DDBJ databases">
        <title>Fjat-14205 dsm 2895.</title>
        <authorList>
            <person name="Liu B."/>
            <person name="Wang J."/>
            <person name="Zhu Y."/>
            <person name="Liu G."/>
            <person name="Chen Q."/>
            <person name="Chen Z."/>
            <person name="Lan J."/>
            <person name="Che J."/>
            <person name="Ge C."/>
            <person name="Shi H."/>
            <person name="Pan Z."/>
            <person name="Liu X."/>
        </authorList>
    </citation>
    <scope>NUCLEOTIDE SEQUENCE [LARGE SCALE GENOMIC DNA]</scope>
    <source>
        <strain evidence="3">DSM 25560</strain>
    </source>
</reference>
<organism evidence="2 3">
    <name type="scientific">Lysinibacillus contaminans</name>
    <dbReference type="NCBI Taxonomy" id="1293441"/>
    <lineage>
        <taxon>Bacteria</taxon>
        <taxon>Bacillati</taxon>
        <taxon>Bacillota</taxon>
        <taxon>Bacilli</taxon>
        <taxon>Bacillales</taxon>
        <taxon>Bacillaceae</taxon>
        <taxon>Lysinibacillus</taxon>
    </lineage>
</organism>
<comment type="caution">
    <text evidence="2">The sequence shown here is derived from an EMBL/GenBank/DDBJ whole genome shotgun (WGS) entry which is preliminary data.</text>
</comment>
<dbReference type="Proteomes" id="UP000050668">
    <property type="component" value="Unassembled WGS sequence"/>
</dbReference>
<evidence type="ECO:0000256" key="1">
    <source>
        <dbReference type="SAM" id="Coils"/>
    </source>
</evidence>
<sequence>MEQTISIEKRIQEVLENDPLFQVIQETPAEQHFLSEPYLNELIEKKYYSTPEVASWFDVTDAQLRYYIKPFEEYLFDGQATNPTTATVIRLDFKAILKLRMILLLKDEYRVKGLKQLLRINEDGHIVKQVPTQENLPDTTNDKRLDTLSQALAQIMHTGLFQMEQDEDTEEMKLTLNEDFLQQKIKALPSESSQEIEKLQSITEQLEQQNQELAEKVEGILLSNKEDIAIRIREKHIEQSVLNRLENEALTQYAATNGWQLFGKLFRSTQIEIEKKQYIAAYIEEHFPERLKEELHQYHERLVE</sequence>
<feature type="coiled-coil region" evidence="1">
    <location>
        <begin position="192"/>
        <end position="223"/>
    </location>
</feature>
<proteinExistence type="predicted"/>